<dbReference type="InterPro" id="IPR015358">
    <property type="entry name" value="Tscrpt_reg_MerR_DNA-bd"/>
</dbReference>
<keyword evidence="9" id="KW-1185">Reference proteome</keyword>
<dbReference type="PANTHER" id="PTHR30204:SF94">
    <property type="entry name" value="HEAVY METAL-DEPENDENT TRANSCRIPTIONAL REGULATOR HI_0293-RELATED"/>
    <property type="match status" value="1"/>
</dbReference>
<evidence type="ECO:0000259" key="7">
    <source>
        <dbReference type="PROSITE" id="PS50937"/>
    </source>
</evidence>
<proteinExistence type="predicted"/>
<dbReference type="AlphaFoldDB" id="A0A0K8NUQ8"/>
<evidence type="ECO:0000256" key="3">
    <source>
        <dbReference type="ARBA" id="ARBA00023015"/>
    </source>
</evidence>
<dbReference type="STRING" id="1547922.ISF6_3440"/>
<dbReference type="SMART" id="SM00422">
    <property type="entry name" value="HTH_MERR"/>
    <property type="match status" value="1"/>
</dbReference>
<dbReference type="PROSITE" id="PS00552">
    <property type="entry name" value="HTH_MERR_1"/>
    <property type="match status" value="1"/>
</dbReference>
<evidence type="ECO:0000256" key="2">
    <source>
        <dbReference type="ARBA" id="ARBA00022490"/>
    </source>
</evidence>
<dbReference type="RefSeq" id="WP_054018168.1">
    <property type="nucleotide sequence ID" value="NZ_BBYR01000005.1"/>
</dbReference>
<comment type="subcellular location">
    <subcellularLocation>
        <location evidence="1">Cytoplasm</location>
    </subcellularLocation>
</comment>
<reference evidence="9" key="1">
    <citation type="submission" date="2015-07" db="EMBL/GenBank/DDBJ databases">
        <title>Discovery of a poly(ethylene terephthalate assimilation.</title>
        <authorList>
            <person name="Yoshida S."/>
            <person name="Hiraga K."/>
            <person name="Takehana T."/>
            <person name="Taniguchi I."/>
            <person name="Yamaji H."/>
            <person name="Maeda Y."/>
            <person name="Toyohara K."/>
            <person name="Miyamoto K."/>
            <person name="Kimura Y."/>
            <person name="Oda K."/>
        </authorList>
    </citation>
    <scope>NUCLEOTIDE SEQUENCE [LARGE SCALE GENOMIC DNA]</scope>
    <source>
        <strain evidence="9">NBRC 110686 / TISTR 2288 / 201-F6</strain>
    </source>
</reference>
<dbReference type="Proteomes" id="UP000037660">
    <property type="component" value="Unassembled WGS sequence"/>
</dbReference>
<keyword evidence="4" id="KW-0238">DNA-binding</keyword>
<evidence type="ECO:0000313" key="8">
    <source>
        <dbReference type="EMBL" id="GAP34014.1"/>
    </source>
</evidence>
<dbReference type="EMBL" id="BBYR01000005">
    <property type="protein sequence ID" value="GAP34014.1"/>
    <property type="molecule type" value="Genomic_DNA"/>
</dbReference>
<dbReference type="GO" id="GO:0003700">
    <property type="term" value="F:DNA-binding transcription factor activity"/>
    <property type="evidence" value="ECO:0007669"/>
    <property type="project" value="InterPro"/>
</dbReference>
<evidence type="ECO:0000313" key="9">
    <source>
        <dbReference type="Proteomes" id="UP000037660"/>
    </source>
</evidence>
<dbReference type="GO" id="GO:0045893">
    <property type="term" value="P:positive regulation of DNA-templated transcription"/>
    <property type="evidence" value="ECO:0007669"/>
    <property type="project" value="InterPro"/>
</dbReference>
<dbReference type="CDD" id="cd01108">
    <property type="entry name" value="HTH_CueR"/>
    <property type="match status" value="1"/>
</dbReference>
<feature type="coiled-coil region" evidence="6">
    <location>
        <begin position="81"/>
        <end position="108"/>
    </location>
</feature>
<comment type="caution">
    <text evidence="8">The sequence shown here is derived from an EMBL/GenBank/DDBJ whole genome shotgun (WGS) entry which is preliminary data.</text>
</comment>
<dbReference type="InterPro" id="IPR011789">
    <property type="entry name" value="CueR"/>
</dbReference>
<dbReference type="NCBIfam" id="TIGR02044">
    <property type="entry name" value="CueR"/>
    <property type="match status" value="1"/>
</dbReference>
<dbReference type="OrthoDB" id="9808480at2"/>
<keyword evidence="3" id="KW-0805">Transcription regulation</keyword>
<gene>
    <name evidence="8" type="ORF">ISF6_3440</name>
</gene>
<feature type="domain" description="HTH merR-type" evidence="7">
    <location>
        <begin position="1"/>
        <end position="69"/>
    </location>
</feature>
<sequence length="149" mass="16792">MNIGEAAGASGVSAKMIRHYESVDLLPPAARTDAGYRQYTEKDVHTLQFIRRSRDLGFSIDEIRGLLSLWQDRRRPSRQVKAMAQAHIAELEQKAQEILAMKSTLEHLVHCCRGDDRPDCPILENLADHSHASVQAVGRPRARHAFAQR</sequence>
<dbReference type="PRINTS" id="PR00040">
    <property type="entry name" value="HTHMERR"/>
</dbReference>
<accession>A0A0K8NUQ8</accession>
<dbReference type="SUPFAM" id="SSF46955">
    <property type="entry name" value="Putative DNA-binding domain"/>
    <property type="match status" value="1"/>
</dbReference>
<evidence type="ECO:0000256" key="4">
    <source>
        <dbReference type="ARBA" id="ARBA00023125"/>
    </source>
</evidence>
<dbReference type="GO" id="GO:0003677">
    <property type="term" value="F:DNA binding"/>
    <property type="evidence" value="ECO:0007669"/>
    <property type="project" value="UniProtKB-KW"/>
</dbReference>
<dbReference type="Gene3D" id="1.10.1660.10">
    <property type="match status" value="1"/>
</dbReference>
<protein>
    <submittedName>
        <fullName evidence="8">Cu(I)-responsive transcriptional regulator</fullName>
    </submittedName>
</protein>
<keyword evidence="6" id="KW-0175">Coiled coil</keyword>
<reference evidence="8 9" key="2">
    <citation type="journal article" date="2016" name="Science">
        <title>A bacterium that degrades and assimilates poly(ethylene terephthalate).</title>
        <authorList>
            <person name="Yoshida S."/>
            <person name="Hiraga K."/>
            <person name="Takehana T."/>
            <person name="Taniguchi I."/>
            <person name="Yamaji H."/>
            <person name="Maeda Y."/>
            <person name="Toyohara K."/>
            <person name="Miyamoto K."/>
            <person name="Kimura Y."/>
            <person name="Oda K."/>
        </authorList>
    </citation>
    <scope>NUCLEOTIDE SEQUENCE [LARGE SCALE GENOMIC DNA]</scope>
    <source>
        <strain evidence="9">NBRC 110686 / TISTR 2288 / 201-F6</strain>
    </source>
</reference>
<dbReference type="Pfam" id="PF09278">
    <property type="entry name" value="MerR-DNA-bind"/>
    <property type="match status" value="1"/>
</dbReference>
<keyword evidence="2" id="KW-0963">Cytoplasm</keyword>
<dbReference type="GO" id="GO:0005737">
    <property type="term" value="C:cytoplasm"/>
    <property type="evidence" value="ECO:0007669"/>
    <property type="project" value="UniProtKB-SubCell"/>
</dbReference>
<dbReference type="InterPro" id="IPR047057">
    <property type="entry name" value="MerR_fam"/>
</dbReference>
<evidence type="ECO:0000256" key="6">
    <source>
        <dbReference type="SAM" id="Coils"/>
    </source>
</evidence>
<dbReference type="GO" id="GO:0005507">
    <property type="term" value="F:copper ion binding"/>
    <property type="evidence" value="ECO:0007669"/>
    <property type="project" value="InterPro"/>
</dbReference>
<evidence type="ECO:0000256" key="1">
    <source>
        <dbReference type="ARBA" id="ARBA00004496"/>
    </source>
</evidence>
<organism evidence="8 9">
    <name type="scientific">Piscinibacter sakaiensis</name>
    <name type="common">Ideonella sakaiensis</name>
    <dbReference type="NCBI Taxonomy" id="1547922"/>
    <lineage>
        <taxon>Bacteria</taxon>
        <taxon>Pseudomonadati</taxon>
        <taxon>Pseudomonadota</taxon>
        <taxon>Betaproteobacteria</taxon>
        <taxon>Burkholderiales</taxon>
        <taxon>Sphaerotilaceae</taxon>
        <taxon>Piscinibacter</taxon>
    </lineage>
</organism>
<evidence type="ECO:0000256" key="5">
    <source>
        <dbReference type="ARBA" id="ARBA00023163"/>
    </source>
</evidence>
<name>A0A0K8NUQ8_PISS1</name>
<dbReference type="PROSITE" id="PS50937">
    <property type="entry name" value="HTH_MERR_2"/>
    <property type="match status" value="1"/>
</dbReference>
<keyword evidence="5" id="KW-0804">Transcription</keyword>
<dbReference type="InterPro" id="IPR009061">
    <property type="entry name" value="DNA-bd_dom_put_sf"/>
</dbReference>
<dbReference type="InterPro" id="IPR000551">
    <property type="entry name" value="MerR-type_HTH_dom"/>
</dbReference>
<dbReference type="Pfam" id="PF00376">
    <property type="entry name" value="MerR"/>
    <property type="match status" value="1"/>
</dbReference>
<dbReference type="PANTHER" id="PTHR30204">
    <property type="entry name" value="REDOX-CYCLING DRUG-SENSING TRANSCRIPTIONAL ACTIVATOR SOXR"/>
    <property type="match status" value="1"/>
</dbReference>